<gene>
    <name evidence="2" type="ORF">O181_095169</name>
</gene>
<protein>
    <submittedName>
        <fullName evidence="2">Uncharacterized protein</fullName>
    </submittedName>
</protein>
<dbReference type="EMBL" id="AVOT02062426">
    <property type="protein sequence ID" value="MBW0555454.1"/>
    <property type="molecule type" value="Genomic_DNA"/>
</dbReference>
<keyword evidence="3" id="KW-1185">Reference proteome</keyword>
<feature type="region of interest" description="Disordered" evidence="1">
    <location>
        <begin position="1"/>
        <end position="67"/>
    </location>
</feature>
<feature type="compositionally biased region" description="Polar residues" evidence="1">
    <location>
        <begin position="55"/>
        <end position="64"/>
    </location>
</feature>
<dbReference type="Proteomes" id="UP000765509">
    <property type="component" value="Unassembled WGS sequence"/>
</dbReference>
<feature type="compositionally biased region" description="Polar residues" evidence="1">
    <location>
        <begin position="31"/>
        <end position="40"/>
    </location>
</feature>
<feature type="compositionally biased region" description="Acidic residues" evidence="1">
    <location>
        <begin position="16"/>
        <end position="26"/>
    </location>
</feature>
<sequence>MKGRHSIIEDKGNLQGEDELIDDTEELPPNANGNSPTEAINDTGVDFGTLGENVPNISNQTPQQPKVFPFGRRELMSQSSSMSLESGQKERNFENNMNKNMQNMLSPLLVLIQHGQEQAEEQDRIQQDQEIELRSQEAEREERRREREEEEEAKMRAKEKALSERLNLVMLMVLAKIGGKNKEDLQLDW</sequence>
<reference evidence="2" key="1">
    <citation type="submission" date="2021-03" db="EMBL/GenBank/DDBJ databases">
        <title>Draft genome sequence of rust myrtle Austropuccinia psidii MF-1, a brazilian biotype.</title>
        <authorList>
            <person name="Quecine M.C."/>
            <person name="Pachon D.M.R."/>
            <person name="Bonatelli M.L."/>
            <person name="Correr F.H."/>
            <person name="Franceschini L.M."/>
            <person name="Leite T.F."/>
            <person name="Margarido G.R.A."/>
            <person name="Almeida C.A."/>
            <person name="Ferrarezi J.A."/>
            <person name="Labate C.A."/>
        </authorList>
    </citation>
    <scope>NUCLEOTIDE SEQUENCE</scope>
    <source>
        <strain evidence="2">MF-1</strain>
    </source>
</reference>
<evidence type="ECO:0000313" key="2">
    <source>
        <dbReference type="EMBL" id="MBW0555454.1"/>
    </source>
</evidence>
<comment type="caution">
    <text evidence="2">The sequence shown here is derived from an EMBL/GenBank/DDBJ whole genome shotgun (WGS) entry which is preliminary data.</text>
</comment>
<feature type="region of interest" description="Disordered" evidence="1">
    <location>
        <begin position="117"/>
        <end position="159"/>
    </location>
</feature>
<dbReference type="AlphaFoldDB" id="A0A9Q3PBH1"/>
<name>A0A9Q3PBH1_9BASI</name>
<evidence type="ECO:0000313" key="3">
    <source>
        <dbReference type="Proteomes" id="UP000765509"/>
    </source>
</evidence>
<feature type="compositionally biased region" description="Basic and acidic residues" evidence="1">
    <location>
        <begin position="1"/>
        <end position="12"/>
    </location>
</feature>
<feature type="compositionally biased region" description="Basic and acidic residues" evidence="1">
    <location>
        <begin position="121"/>
        <end position="159"/>
    </location>
</feature>
<accession>A0A9Q3PBH1</accession>
<proteinExistence type="predicted"/>
<organism evidence="2 3">
    <name type="scientific">Austropuccinia psidii MF-1</name>
    <dbReference type="NCBI Taxonomy" id="1389203"/>
    <lineage>
        <taxon>Eukaryota</taxon>
        <taxon>Fungi</taxon>
        <taxon>Dikarya</taxon>
        <taxon>Basidiomycota</taxon>
        <taxon>Pucciniomycotina</taxon>
        <taxon>Pucciniomycetes</taxon>
        <taxon>Pucciniales</taxon>
        <taxon>Sphaerophragmiaceae</taxon>
        <taxon>Austropuccinia</taxon>
    </lineage>
</organism>
<evidence type="ECO:0000256" key="1">
    <source>
        <dbReference type="SAM" id="MobiDB-lite"/>
    </source>
</evidence>